<evidence type="ECO:0000313" key="2">
    <source>
        <dbReference type="EMBL" id="RYU96623.1"/>
    </source>
</evidence>
<keyword evidence="3" id="KW-1185">Reference proteome</keyword>
<dbReference type="PROSITE" id="PS51257">
    <property type="entry name" value="PROKAR_LIPOPROTEIN"/>
    <property type="match status" value="1"/>
</dbReference>
<organism evidence="2 3">
    <name type="scientific">Emticicia agri</name>
    <dbReference type="NCBI Taxonomy" id="2492393"/>
    <lineage>
        <taxon>Bacteria</taxon>
        <taxon>Pseudomonadati</taxon>
        <taxon>Bacteroidota</taxon>
        <taxon>Cytophagia</taxon>
        <taxon>Cytophagales</taxon>
        <taxon>Leadbetterellaceae</taxon>
        <taxon>Emticicia</taxon>
    </lineage>
</organism>
<evidence type="ECO:0000259" key="1">
    <source>
        <dbReference type="Pfam" id="PF18197"/>
    </source>
</evidence>
<dbReference type="CDD" id="cd11669">
    <property type="entry name" value="TTHB210-like"/>
    <property type="match status" value="1"/>
</dbReference>
<dbReference type="InterPro" id="IPR033786">
    <property type="entry name" value="TTHB210-like"/>
</dbReference>
<protein>
    <recommendedName>
        <fullName evidence="1">TTHB210-like domain-containing protein</fullName>
    </recommendedName>
</protein>
<dbReference type="AlphaFoldDB" id="A0A4Q5M3Y7"/>
<comment type="caution">
    <text evidence="2">The sequence shown here is derived from an EMBL/GenBank/DDBJ whole genome shotgun (WGS) entry which is preliminary data.</text>
</comment>
<gene>
    <name evidence="2" type="ORF">EWM59_05590</name>
</gene>
<name>A0A4Q5M3Y7_9BACT</name>
<dbReference type="InterPro" id="IPR040832">
    <property type="entry name" value="TTHB210-like_dom"/>
</dbReference>
<accession>A0A4Q5M3Y7</accession>
<dbReference type="EMBL" id="SEWF01000006">
    <property type="protein sequence ID" value="RYU96623.1"/>
    <property type="molecule type" value="Genomic_DNA"/>
</dbReference>
<dbReference type="Proteomes" id="UP000293162">
    <property type="component" value="Unassembled WGS sequence"/>
</dbReference>
<dbReference type="Pfam" id="PF18197">
    <property type="entry name" value="TTHB210-like"/>
    <property type="match status" value="1"/>
</dbReference>
<dbReference type="OrthoDB" id="2867208at2"/>
<evidence type="ECO:0000313" key="3">
    <source>
        <dbReference type="Proteomes" id="UP000293162"/>
    </source>
</evidence>
<feature type="domain" description="TTHB210-like" evidence="1">
    <location>
        <begin position="51"/>
        <end position="97"/>
    </location>
</feature>
<dbReference type="RefSeq" id="WP_130019958.1">
    <property type="nucleotide sequence ID" value="NZ_SEWF01000006.1"/>
</dbReference>
<proteinExistence type="predicted"/>
<sequence>MKYLFTLTLVALVLLMGCEKNEEDPGNPTYKGTEQSLGNGKAYSWVTFAADNKPLSIGITLTKGALDNIPHTGVALVLALPTEAVGKTPFDHIMIDYLHTGHEPPGTYDVAHFDMHFYVQSLADRKAIPPYPMAPAKFDNLPAAGYLPNGYIRLPAGVPEMGVHWANPASPELAGTGKFTETLIYGSYDGKFTFIEPMIAHEFLKSKPNVVKALPLPTKFEKPGYYPMNYSIKQVGDDIQVSLDAMMLMQ</sequence>
<reference evidence="2 3" key="1">
    <citation type="submission" date="2019-02" db="EMBL/GenBank/DDBJ databases">
        <title>Bacterial novel species Emticicia sp. 17J42-9 isolated from soil.</title>
        <authorList>
            <person name="Jung H.-Y."/>
        </authorList>
    </citation>
    <scope>NUCLEOTIDE SEQUENCE [LARGE SCALE GENOMIC DNA]</scope>
    <source>
        <strain evidence="2 3">17J42-9</strain>
    </source>
</reference>